<reference evidence="3" key="1">
    <citation type="submission" date="2023-12" db="EMBL/GenBank/DDBJ databases">
        <title>Novel species in genus Nocardioides.</title>
        <authorList>
            <person name="Zhou H."/>
        </authorList>
    </citation>
    <scope>NUCLEOTIDE SEQUENCE [LARGE SCALE GENOMIC DNA]</scope>
    <source>
        <strain evidence="3">HM61</strain>
    </source>
</reference>
<evidence type="ECO:0000313" key="3">
    <source>
        <dbReference type="Proteomes" id="UP001327225"/>
    </source>
</evidence>
<organism evidence="2 3">
    <name type="scientific">Nocardioides bizhenqiangii</name>
    <dbReference type="NCBI Taxonomy" id="3095076"/>
    <lineage>
        <taxon>Bacteria</taxon>
        <taxon>Bacillati</taxon>
        <taxon>Actinomycetota</taxon>
        <taxon>Actinomycetes</taxon>
        <taxon>Propionibacteriales</taxon>
        <taxon>Nocardioidaceae</taxon>
        <taxon>Nocardioides</taxon>
    </lineage>
</organism>
<dbReference type="InterPro" id="IPR053521">
    <property type="entry name" value="McjB-like"/>
</dbReference>
<dbReference type="Pfam" id="PF13471">
    <property type="entry name" value="Transglut_core3"/>
    <property type="match status" value="1"/>
</dbReference>
<proteinExistence type="predicted"/>
<dbReference type="NCBIfam" id="NF033537">
    <property type="entry name" value="lasso_biosyn_B2"/>
    <property type="match status" value="1"/>
</dbReference>
<dbReference type="InterPro" id="IPR032708">
    <property type="entry name" value="McjB_C"/>
</dbReference>
<dbReference type="RefSeq" id="WP_322937125.1">
    <property type="nucleotide sequence ID" value="NZ_CP141059.1"/>
</dbReference>
<evidence type="ECO:0000259" key="1">
    <source>
        <dbReference type="Pfam" id="PF13471"/>
    </source>
</evidence>
<sequence>MRTLRRRLRVVEALALLLVGRALRRWVPMKRWSRVLGPTLPPTATARPDLPDGAEAAVATAVASAARRGGGNCLEQAFAASVMLRLRRRRGVVVIGLDRTDPAAAPHAWLVGTSGRVVVGGEMMDQYVPVSQFGRST</sequence>
<protein>
    <submittedName>
        <fullName evidence="2">Lasso peptide biosynthesis B2 protein</fullName>
    </submittedName>
</protein>
<gene>
    <name evidence="2" type="ORF">SHK19_18645</name>
</gene>
<accession>A0ABZ0ZNT2</accession>
<name>A0ABZ0ZNT2_9ACTN</name>
<feature type="domain" description="Microcin J25-processing protein McjB C-terminal" evidence="1">
    <location>
        <begin position="18"/>
        <end position="130"/>
    </location>
</feature>
<evidence type="ECO:0000313" key="2">
    <source>
        <dbReference type="EMBL" id="WQQ25974.1"/>
    </source>
</evidence>
<dbReference type="EMBL" id="CP141059">
    <property type="protein sequence ID" value="WQQ25974.1"/>
    <property type="molecule type" value="Genomic_DNA"/>
</dbReference>
<dbReference type="Proteomes" id="UP001327225">
    <property type="component" value="Chromosome"/>
</dbReference>
<keyword evidence="3" id="KW-1185">Reference proteome</keyword>